<dbReference type="GO" id="GO:0003677">
    <property type="term" value="F:DNA binding"/>
    <property type="evidence" value="ECO:0007669"/>
    <property type="project" value="UniProtKB-KW"/>
</dbReference>
<name>A0A2R6Q192_ACTCC</name>
<evidence type="ECO:0000256" key="4">
    <source>
        <dbReference type="ARBA" id="ARBA00023159"/>
    </source>
</evidence>
<reference evidence="10 11" key="1">
    <citation type="submission" date="2017-07" db="EMBL/GenBank/DDBJ databases">
        <title>An improved, manually edited Actinidia chinensis var. chinensis (kiwifruit) genome highlights the challenges associated with draft genomes and gene prediction in plants.</title>
        <authorList>
            <person name="Pilkington S."/>
            <person name="Crowhurst R."/>
            <person name="Hilario E."/>
            <person name="Nardozza S."/>
            <person name="Fraser L."/>
            <person name="Peng Y."/>
            <person name="Gunaseelan K."/>
            <person name="Simpson R."/>
            <person name="Tahir J."/>
            <person name="Deroles S."/>
            <person name="Templeton K."/>
            <person name="Luo Z."/>
            <person name="Davy M."/>
            <person name="Cheng C."/>
            <person name="Mcneilage M."/>
            <person name="Scaglione D."/>
            <person name="Liu Y."/>
            <person name="Zhang Q."/>
            <person name="Datson P."/>
            <person name="De Silva N."/>
            <person name="Gardiner S."/>
            <person name="Bassett H."/>
            <person name="Chagne D."/>
            <person name="Mccallum J."/>
            <person name="Dzierzon H."/>
            <person name="Deng C."/>
            <person name="Wang Y.-Y."/>
            <person name="Barron N."/>
            <person name="Manako K."/>
            <person name="Bowen J."/>
            <person name="Foster T."/>
            <person name="Erridge Z."/>
            <person name="Tiffin H."/>
            <person name="Waite C."/>
            <person name="Davies K."/>
            <person name="Grierson E."/>
            <person name="Laing W."/>
            <person name="Kirk R."/>
            <person name="Chen X."/>
            <person name="Wood M."/>
            <person name="Montefiori M."/>
            <person name="Brummell D."/>
            <person name="Schwinn K."/>
            <person name="Catanach A."/>
            <person name="Fullerton C."/>
            <person name="Li D."/>
            <person name="Meiyalaghan S."/>
            <person name="Nieuwenhuizen N."/>
            <person name="Read N."/>
            <person name="Prakash R."/>
            <person name="Hunter D."/>
            <person name="Zhang H."/>
            <person name="Mckenzie M."/>
            <person name="Knabel M."/>
            <person name="Harris A."/>
            <person name="Allan A."/>
            <person name="Chen A."/>
            <person name="Janssen B."/>
            <person name="Plunkett B."/>
            <person name="Dwamena C."/>
            <person name="Voogd C."/>
            <person name="Leif D."/>
            <person name="Lafferty D."/>
            <person name="Souleyre E."/>
            <person name="Varkonyi-Gasic E."/>
            <person name="Gambi F."/>
            <person name="Hanley J."/>
            <person name="Yao J.-L."/>
            <person name="Cheung J."/>
            <person name="David K."/>
            <person name="Warren B."/>
            <person name="Marsh K."/>
            <person name="Snowden K."/>
            <person name="Lin-Wang K."/>
            <person name="Brian L."/>
            <person name="Martinez-Sanchez M."/>
            <person name="Wang M."/>
            <person name="Ileperuma N."/>
            <person name="Macnee N."/>
            <person name="Campin R."/>
            <person name="Mcatee P."/>
            <person name="Drummond R."/>
            <person name="Espley R."/>
            <person name="Ireland H."/>
            <person name="Wu R."/>
            <person name="Atkinson R."/>
            <person name="Karunairetnam S."/>
            <person name="Bulley S."/>
            <person name="Chunkath S."/>
            <person name="Hanley Z."/>
            <person name="Storey R."/>
            <person name="Thrimawithana A."/>
            <person name="Thomson S."/>
            <person name="David C."/>
            <person name="Testolin R."/>
        </authorList>
    </citation>
    <scope>NUCLEOTIDE SEQUENCE [LARGE SCALE GENOMIC DNA]</scope>
    <source>
        <strain evidence="11">cv. Red5</strain>
        <tissue evidence="10">Young leaf</tissue>
    </source>
</reference>
<feature type="domain" description="AP2/ERF" evidence="9">
    <location>
        <begin position="25"/>
        <end position="84"/>
    </location>
</feature>
<accession>A0A2R6Q192</accession>
<dbReference type="Proteomes" id="UP000241394">
    <property type="component" value="Chromosome LG21"/>
</dbReference>
<feature type="compositionally biased region" description="Basic and acidic residues" evidence="8">
    <location>
        <begin position="10"/>
        <end position="20"/>
    </location>
</feature>
<dbReference type="InterPro" id="IPR016177">
    <property type="entry name" value="DNA-bd_dom_sf"/>
</dbReference>
<dbReference type="Pfam" id="PF00847">
    <property type="entry name" value="AP2"/>
    <property type="match status" value="1"/>
</dbReference>
<dbReference type="InterPro" id="IPR036955">
    <property type="entry name" value="AP2/ERF_dom_sf"/>
</dbReference>
<dbReference type="Gramene" id="PSS00147">
    <property type="protein sequence ID" value="PSS00147"/>
    <property type="gene ID" value="CEY00_Acc24126"/>
</dbReference>
<evidence type="ECO:0000256" key="2">
    <source>
        <dbReference type="ARBA" id="ARBA00023015"/>
    </source>
</evidence>
<evidence type="ECO:0000256" key="7">
    <source>
        <dbReference type="ARBA" id="ARBA00024343"/>
    </source>
</evidence>
<dbReference type="PANTHER" id="PTHR31985">
    <property type="entry name" value="ETHYLENE-RESPONSIVE TRANSCRIPTION FACTOR ERF042-RELATED"/>
    <property type="match status" value="1"/>
</dbReference>
<dbReference type="SMART" id="SM00380">
    <property type="entry name" value="AP2"/>
    <property type="match status" value="1"/>
</dbReference>
<evidence type="ECO:0000313" key="11">
    <source>
        <dbReference type="Proteomes" id="UP000241394"/>
    </source>
</evidence>
<proteinExistence type="inferred from homology"/>
<sequence length="163" mass="18077">MNSCISDESESSRGGDHDQQQKMIKYKGVRCRKWGKWVSEIRVPGTQDRLWLGSYTTPQAAAVAHDIASYCLRGPSSLDNLNFPLTTLPASVRTNMSPRSIQKAASDAGMAVDAQFAINQQNPTPNYENNTLHGVGHIWETSGHDPQMIRQGEDLNISVEDYL</sequence>
<evidence type="ECO:0000256" key="8">
    <source>
        <dbReference type="SAM" id="MobiDB-lite"/>
    </source>
</evidence>
<comment type="caution">
    <text evidence="10">The sequence shown here is derived from an EMBL/GenBank/DDBJ whole genome shotgun (WGS) entry which is preliminary data.</text>
</comment>
<dbReference type="SMR" id="A0A2R6Q192"/>
<dbReference type="OrthoDB" id="1849108at2759"/>
<evidence type="ECO:0000256" key="5">
    <source>
        <dbReference type="ARBA" id="ARBA00023163"/>
    </source>
</evidence>
<dbReference type="InterPro" id="IPR051032">
    <property type="entry name" value="AP2/ERF_TF_ERF_subfamily"/>
</dbReference>
<evidence type="ECO:0000256" key="1">
    <source>
        <dbReference type="ARBA" id="ARBA00004123"/>
    </source>
</evidence>
<protein>
    <submittedName>
        <fullName evidence="10">Ethylene-responsive transcription factor</fullName>
    </submittedName>
</protein>
<dbReference type="InParanoid" id="A0A2R6Q192"/>
<keyword evidence="3" id="KW-0238">DNA-binding</keyword>
<dbReference type="STRING" id="1590841.A0A2R6Q192"/>
<keyword evidence="6" id="KW-0539">Nucleus</keyword>
<dbReference type="Gene3D" id="3.30.730.10">
    <property type="entry name" value="AP2/ERF domain"/>
    <property type="match status" value="1"/>
</dbReference>
<dbReference type="AlphaFoldDB" id="A0A2R6Q192"/>
<dbReference type="InterPro" id="IPR001471">
    <property type="entry name" value="AP2/ERF_dom"/>
</dbReference>
<dbReference type="FunCoup" id="A0A2R6Q192">
    <property type="interactions" value="39"/>
</dbReference>
<evidence type="ECO:0000313" key="10">
    <source>
        <dbReference type="EMBL" id="PSS00147.1"/>
    </source>
</evidence>
<dbReference type="GO" id="GO:0005634">
    <property type="term" value="C:nucleus"/>
    <property type="evidence" value="ECO:0007669"/>
    <property type="project" value="UniProtKB-SubCell"/>
</dbReference>
<gene>
    <name evidence="10" type="ORF">CEY00_Acc24126</name>
</gene>
<dbReference type="PROSITE" id="PS51032">
    <property type="entry name" value="AP2_ERF"/>
    <property type="match status" value="1"/>
</dbReference>
<dbReference type="SUPFAM" id="SSF54171">
    <property type="entry name" value="DNA-binding domain"/>
    <property type="match status" value="1"/>
</dbReference>
<dbReference type="PRINTS" id="PR00367">
    <property type="entry name" value="ETHRSPELEMNT"/>
</dbReference>
<dbReference type="CDD" id="cd00018">
    <property type="entry name" value="AP2"/>
    <property type="match status" value="1"/>
</dbReference>
<keyword evidence="5" id="KW-0804">Transcription</keyword>
<dbReference type="PANTHER" id="PTHR31985:SF45">
    <property type="entry name" value="ETHYLENE-RESPONSIVE TRANSCRIPTION FACTOR ERF020"/>
    <property type="match status" value="1"/>
</dbReference>
<evidence type="ECO:0000259" key="9">
    <source>
        <dbReference type="PROSITE" id="PS51032"/>
    </source>
</evidence>
<feature type="region of interest" description="Disordered" evidence="8">
    <location>
        <begin position="1"/>
        <end position="21"/>
    </location>
</feature>
<comment type="subcellular location">
    <subcellularLocation>
        <location evidence="1">Nucleus</location>
    </subcellularLocation>
</comment>
<dbReference type="EMBL" id="NKQK01000021">
    <property type="protein sequence ID" value="PSS00147.1"/>
    <property type="molecule type" value="Genomic_DNA"/>
</dbReference>
<keyword evidence="2" id="KW-0805">Transcription regulation</keyword>
<organism evidence="10 11">
    <name type="scientific">Actinidia chinensis var. chinensis</name>
    <name type="common">Chinese soft-hair kiwi</name>
    <dbReference type="NCBI Taxonomy" id="1590841"/>
    <lineage>
        <taxon>Eukaryota</taxon>
        <taxon>Viridiplantae</taxon>
        <taxon>Streptophyta</taxon>
        <taxon>Embryophyta</taxon>
        <taxon>Tracheophyta</taxon>
        <taxon>Spermatophyta</taxon>
        <taxon>Magnoliopsida</taxon>
        <taxon>eudicotyledons</taxon>
        <taxon>Gunneridae</taxon>
        <taxon>Pentapetalae</taxon>
        <taxon>asterids</taxon>
        <taxon>Ericales</taxon>
        <taxon>Actinidiaceae</taxon>
        <taxon>Actinidia</taxon>
    </lineage>
</organism>
<dbReference type="GO" id="GO:0003700">
    <property type="term" value="F:DNA-binding transcription factor activity"/>
    <property type="evidence" value="ECO:0007669"/>
    <property type="project" value="InterPro"/>
</dbReference>
<keyword evidence="4" id="KW-0010">Activator</keyword>
<evidence type="ECO:0000256" key="6">
    <source>
        <dbReference type="ARBA" id="ARBA00023242"/>
    </source>
</evidence>
<keyword evidence="11" id="KW-1185">Reference proteome</keyword>
<reference evidence="11" key="2">
    <citation type="journal article" date="2018" name="BMC Genomics">
        <title>A manually annotated Actinidia chinensis var. chinensis (kiwifruit) genome highlights the challenges associated with draft genomes and gene prediction in plants.</title>
        <authorList>
            <person name="Pilkington S.M."/>
            <person name="Crowhurst R."/>
            <person name="Hilario E."/>
            <person name="Nardozza S."/>
            <person name="Fraser L."/>
            <person name="Peng Y."/>
            <person name="Gunaseelan K."/>
            <person name="Simpson R."/>
            <person name="Tahir J."/>
            <person name="Deroles S.C."/>
            <person name="Templeton K."/>
            <person name="Luo Z."/>
            <person name="Davy M."/>
            <person name="Cheng C."/>
            <person name="McNeilage M."/>
            <person name="Scaglione D."/>
            <person name="Liu Y."/>
            <person name="Zhang Q."/>
            <person name="Datson P."/>
            <person name="De Silva N."/>
            <person name="Gardiner S.E."/>
            <person name="Bassett H."/>
            <person name="Chagne D."/>
            <person name="McCallum J."/>
            <person name="Dzierzon H."/>
            <person name="Deng C."/>
            <person name="Wang Y.Y."/>
            <person name="Barron L."/>
            <person name="Manako K."/>
            <person name="Bowen J."/>
            <person name="Foster T.M."/>
            <person name="Erridge Z.A."/>
            <person name="Tiffin H."/>
            <person name="Waite C.N."/>
            <person name="Davies K.M."/>
            <person name="Grierson E.P."/>
            <person name="Laing W.A."/>
            <person name="Kirk R."/>
            <person name="Chen X."/>
            <person name="Wood M."/>
            <person name="Montefiori M."/>
            <person name="Brummell D.A."/>
            <person name="Schwinn K.E."/>
            <person name="Catanach A."/>
            <person name="Fullerton C."/>
            <person name="Li D."/>
            <person name="Meiyalaghan S."/>
            <person name="Nieuwenhuizen N."/>
            <person name="Read N."/>
            <person name="Prakash R."/>
            <person name="Hunter D."/>
            <person name="Zhang H."/>
            <person name="McKenzie M."/>
            <person name="Knabel M."/>
            <person name="Harris A."/>
            <person name="Allan A.C."/>
            <person name="Gleave A."/>
            <person name="Chen A."/>
            <person name="Janssen B.J."/>
            <person name="Plunkett B."/>
            <person name="Ampomah-Dwamena C."/>
            <person name="Voogd C."/>
            <person name="Leif D."/>
            <person name="Lafferty D."/>
            <person name="Souleyre E.J.F."/>
            <person name="Varkonyi-Gasic E."/>
            <person name="Gambi F."/>
            <person name="Hanley J."/>
            <person name="Yao J.L."/>
            <person name="Cheung J."/>
            <person name="David K.M."/>
            <person name="Warren B."/>
            <person name="Marsh K."/>
            <person name="Snowden K.C."/>
            <person name="Lin-Wang K."/>
            <person name="Brian L."/>
            <person name="Martinez-Sanchez M."/>
            <person name="Wang M."/>
            <person name="Ileperuma N."/>
            <person name="Macnee N."/>
            <person name="Campin R."/>
            <person name="McAtee P."/>
            <person name="Drummond R.S.M."/>
            <person name="Espley R.V."/>
            <person name="Ireland H.S."/>
            <person name="Wu R."/>
            <person name="Atkinson R.G."/>
            <person name="Karunairetnam S."/>
            <person name="Bulley S."/>
            <person name="Chunkath S."/>
            <person name="Hanley Z."/>
            <person name="Storey R."/>
            <person name="Thrimawithana A.H."/>
            <person name="Thomson S."/>
            <person name="David C."/>
            <person name="Testolin R."/>
            <person name="Huang H."/>
            <person name="Hellens R.P."/>
            <person name="Schaffer R.J."/>
        </authorList>
    </citation>
    <scope>NUCLEOTIDE SEQUENCE [LARGE SCALE GENOMIC DNA]</scope>
    <source>
        <strain evidence="11">cv. Red5</strain>
    </source>
</reference>
<evidence type="ECO:0000256" key="3">
    <source>
        <dbReference type="ARBA" id="ARBA00023125"/>
    </source>
</evidence>
<dbReference type="OMA" id="SEVWEDM"/>
<comment type="similarity">
    <text evidence="7">Belongs to the AP2/ERF transcription factor family. ERF subfamily.</text>
</comment>